<gene>
    <name evidence="1" type="ORF">TSPGSL018_4332</name>
</gene>
<dbReference type="AlphaFoldDB" id="A0A061SJD5"/>
<accession>A0A061SJD5</accession>
<reference evidence="1" key="1">
    <citation type="submission" date="2014-05" db="EMBL/GenBank/DDBJ databases">
        <title>The transcriptome of the halophilic microalga Tetraselmis sp. GSL018 isolated from the Great Salt Lake, Utah.</title>
        <authorList>
            <person name="Jinkerson R.E."/>
            <person name="D'Adamo S."/>
            <person name="Posewitz M.C."/>
        </authorList>
    </citation>
    <scope>NUCLEOTIDE SEQUENCE</scope>
    <source>
        <strain evidence="1">GSL018</strain>
    </source>
</reference>
<name>A0A061SJD5_9CHLO</name>
<organism evidence="1">
    <name type="scientific">Tetraselmis sp. GSL018</name>
    <dbReference type="NCBI Taxonomy" id="582737"/>
    <lineage>
        <taxon>Eukaryota</taxon>
        <taxon>Viridiplantae</taxon>
        <taxon>Chlorophyta</taxon>
        <taxon>core chlorophytes</taxon>
        <taxon>Chlorodendrophyceae</taxon>
        <taxon>Chlorodendrales</taxon>
        <taxon>Chlorodendraceae</taxon>
        <taxon>Tetraselmis</taxon>
    </lineage>
</organism>
<dbReference type="EMBL" id="GBEZ01001999">
    <property type="protein sequence ID" value="JAC83020.1"/>
    <property type="molecule type" value="Transcribed_RNA"/>
</dbReference>
<protein>
    <submittedName>
        <fullName evidence="1">Uncharacterized protein</fullName>
    </submittedName>
</protein>
<proteinExistence type="predicted"/>
<feature type="non-terminal residue" evidence="1">
    <location>
        <position position="1"/>
    </location>
</feature>
<evidence type="ECO:0000313" key="1">
    <source>
        <dbReference type="EMBL" id="JAC83020.1"/>
    </source>
</evidence>
<sequence length="88" mass="10130">ERYAFCRKLSFFEIECALIIPSARYSWPQFHYFFPKRDQESTVSKTKLSAGSSATCPVLIKHCAFNPYFQTRIRNVAGNWPFNTAAAV</sequence>